<dbReference type="CDD" id="cd20745">
    <property type="entry name" value="FIX_RhsA_AHH_HNH-like"/>
    <property type="match status" value="1"/>
</dbReference>
<accession>A0ABT0ZTB7</accession>
<dbReference type="Pfam" id="PF15532">
    <property type="entry name" value="Ntox30"/>
    <property type="match status" value="1"/>
</dbReference>
<keyword evidence="4" id="KW-1185">Reference proteome</keyword>
<gene>
    <name evidence="3" type="ORF">KDL28_02725</name>
</gene>
<sequence length="404" mass="41736">MIDGDMDALARHAGELTAVSGDIADTGARVHTTWQRLAPVYDAPEVAQLLVSTAPVQQATASMGEDMAAVGRALTGYASEVRAIQARLDALRADATALVAGVTDEPTAEQAERSNTMLSRVNAAVADFDDAQRRCANAIGALYGGTTYRADNGDGRLDPGEYGSTAAGLDAAARGGGALPWGAQEAPPEEDRGLFSAIGHTVLDVVGLVPVVGEVADGANALWYLAEGDELNAALSAAAMVPVAGWVATGGKFAVKGYKAVHTLDGARTFVRGRPPMVPRGATELPFTPNAKFPVGQRFEWVDQASGKKVRYHAHGADPAIAATQNAGAGPVYRVRVGNHFLDAQGAKHTQNSVTPSSAAYNPQSANDTHIPYPKDLPSPGDRNVRVVAPNPAALFGPDDGGSG</sequence>
<protein>
    <recommendedName>
        <fullName evidence="2">Bacterial toxin 30 domain-containing protein</fullName>
    </recommendedName>
</protein>
<organism evidence="3 4">
    <name type="scientific">Pseudonocardia humida</name>
    <dbReference type="NCBI Taxonomy" id="2800819"/>
    <lineage>
        <taxon>Bacteria</taxon>
        <taxon>Bacillati</taxon>
        <taxon>Actinomycetota</taxon>
        <taxon>Actinomycetes</taxon>
        <taxon>Pseudonocardiales</taxon>
        <taxon>Pseudonocardiaceae</taxon>
        <taxon>Pseudonocardia</taxon>
    </lineage>
</organism>
<feature type="domain" description="Bacterial toxin 30" evidence="2">
    <location>
        <begin position="277"/>
        <end position="374"/>
    </location>
</feature>
<evidence type="ECO:0000259" key="2">
    <source>
        <dbReference type="Pfam" id="PF15532"/>
    </source>
</evidence>
<dbReference type="InterPro" id="IPR029111">
    <property type="entry name" value="Ntox30"/>
</dbReference>
<dbReference type="RefSeq" id="WP_252435576.1">
    <property type="nucleotide sequence ID" value="NZ_JAGSOV010000009.1"/>
</dbReference>
<proteinExistence type="predicted"/>
<reference evidence="3" key="1">
    <citation type="submission" date="2021-04" db="EMBL/GenBank/DDBJ databases">
        <title>Pseudonocardia sp. nov., isolated from sandy soil of mangrove forest.</title>
        <authorList>
            <person name="Zan Z."/>
            <person name="Huang R."/>
            <person name="Liu W."/>
        </authorList>
    </citation>
    <scope>NUCLEOTIDE SEQUENCE</scope>
    <source>
        <strain evidence="3">S2-4</strain>
    </source>
</reference>
<feature type="compositionally biased region" description="Polar residues" evidence="1">
    <location>
        <begin position="348"/>
        <end position="368"/>
    </location>
</feature>
<comment type="caution">
    <text evidence="3">The sequence shown here is derived from an EMBL/GenBank/DDBJ whole genome shotgun (WGS) entry which is preliminary data.</text>
</comment>
<evidence type="ECO:0000313" key="3">
    <source>
        <dbReference type="EMBL" id="MCO1653962.1"/>
    </source>
</evidence>
<evidence type="ECO:0000313" key="4">
    <source>
        <dbReference type="Proteomes" id="UP001165283"/>
    </source>
</evidence>
<name>A0ABT0ZTB7_9PSEU</name>
<evidence type="ECO:0000256" key="1">
    <source>
        <dbReference type="SAM" id="MobiDB-lite"/>
    </source>
</evidence>
<dbReference type="EMBL" id="JAGSOV010000009">
    <property type="protein sequence ID" value="MCO1653962.1"/>
    <property type="molecule type" value="Genomic_DNA"/>
</dbReference>
<dbReference type="Proteomes" id="UP001165283">
    <property type="component" value="Unassembled WGS sequence"/>
</dbReference>
<feature type="region of interest" description="Disordered" evidence="1">
    <location>
        <begin position="348"/>
        <end position="404"/>
    </location>
</feature>